<comment type="caution">
    <text evidence="1">The sequence shown here is derived from an EMBL/GenBank/DDBJ whole genome shotgun (WGS) entry which is preliminary data.</text>
</comment>
<reference evidence="1 2" key="1">
    <citation type="journal article" date="2014" name="BMC Genomics">
        <title>Comparison of environmental and isolate Sulfobacillus genomes reveals diverse carbon, sulfur, nitrogen, and hydrogen metabolisms.</title>
        <authorList>
            <person name="Justice N.B."/>
            <person name="Norman A."/>
            <person name="Brown C.T."/>
            <person name="Singh A."/>
            <person name="Thomas B.C."/>
            <person name="Banfield J.F."/>
        </authorList>
    </citation>
    <scope>NUCLEOTIDE SEQUENCE [LARGE SCALE GENOMIC DNA]</scope>
    <source>
        <strain evidence="1">AMDSBA1</strain>
    </source>
</reference>
<accession>A0A2T2X8P4</accession>
<protein>
    <submittedName>
        <fullName evidence="1">Uncharacterized protein</fullName>
    </submittedName>
</protein>
<dbReference type="Proteomes" id="UP000242699">
    <property type="component" value="Unassembled WGS sequence"/>
</dbReference>
<gene>
    <name evidence="1" type="ORF">C7B43_04315</name>
</gene>
<sequence length="97" mass="11420">MAVEKKVALEKKKRFRWRWKWKRLITLFALAYLGFWSIQSGLHIWVLSHDEASLTHNIQVVQSQDTRLNQDIRELRNPAMVKKMITGQIPVPNANVP</sequence>
<evidence type="ECO:0000313" key="1">
    <source>
        <dbReference type="EMBL" id="PSR30884.1"/>
    </source>
</evidence>
<dbReference type="EMBL" id="PXYT01000006">
    <property type="protein sequence ID" value="PSR30884.1"/>
    <property type="molecule type" value="Genomic_DNA"/>
</dbReference>
<dbReference type="AlphaFoldDB" id="A0A2T2X8P4"/>
<proteinExistence type="predicted"/>
<evidence type="ECO:0000313" key="2">
    <source>
        <dbReference type="Proteomes" id="UP000242699"/>
    </source>
</evidence>
<name>A0A2T2X8P4_9FIRM</name>
<organism evidence="1 2">
    <name type="scientific">Sulfobacillus benefaciens</name>
    <dbReference type="NCBI Taxonomy" id="453960"/>
    <lineage>
        <taxon>Bacteria</taxon>
        <taxon>Bacillati</taxon>
        <taxon>Bacillota</taxon>
        <taxon>Clostridia</taxon>
        <taxon>Eubacteriales</taxon>
        <taxon>Clostridiales Family XVII. Incertae Sedis</taxon>
        <taxon>Sulfobacillus</taxon>
    </lineage>
</organism>